<protein>
    <submittedName>
        <fullName evidence="2">Uncharacterized protein</fullName>
    </submittedName>
</protein>
<dbReference type="InParanoid" id="A0A0G4G6B2"/>
<dbReference type="PhylomeDB" id="A0A0G4G6B2"/>
<evidence type="ECO:0000313" key="3">
    <source>
        <dbReference type="Proteomes" id="UP000041254"/>
    </source>
</evidence>
<gene>
    <name evidence="2" type="ORF">Vbra_22007</name>
</gene>
<organism evidence="2 3">
    <name type="scientific">Vitrella brassicaformis (strain CCMP3155)</name>
    <dbReference type="NCBI Taxonomy" id="1169540"/>
    <lineage>
        <taxon>Eukaryota</taxon>
        <taxon>Sar</taxon>
        <taxon>Alveolata</taxon>
        <taxon>Colpodellida</taxon>
        <taxon>Vitrellaceae</taxon>
        <taxon>Vitrella</taxon>
    </lineage>
</organism>
<sequence length="383" mass="41625">MIIIASSVSVHRQTALAVAIASTTAAKSSSPAAAPAVSSQQSRVPHQGEEEATAMASAPSGPPQPPAILRLKNRDDIELPVVLGSGTRATVMAGLVDGEWTAFKIAAPQEGSQQPIRPTTAVRVPRRGGHQNPPCAKTYVSLSDLLRKEGHNLAAISAAHPPTQPADQKAMGIIDKLLTTVRALPEGVRGHRRALDDYDTVLLDHCVNNIYLRRTAMGGGVSDLPGVLFIDHGNTLHARQPGPLLCRSDGTIPPPLYPQKAALAPLSPATVEQEQQLPVNTQFCGSPEQSLHWYRRNHLADEWIRWHTTLPKRSLEGVATMEHNNPAAEAIWMGERTVVFNYAVTIHNVLRSERWQQSLERLEAWADKSYIKADDGATEHKKQ</sequence>
<feature type="compositionally biased region" description="Low complexity" evidence="1">
    <location>
        <begin position="27"/>
        <end position="42"/>
    </location>
</feature>
<name>A0A0G4G6B2_VITBC</name>
<evidence type="ECO:0000256" key="1">
    <source>
        <dbReference type="SAM" id="MobiDB-lite"/>
    </source>
</evidence>
<keyword evidence="3" id="KW-1185">Reference proteome</keyword>
<evidence type="ECO:0000313" key="2">
    <source>
        <dbReference type="EMBL" id="CEM24066.1"/>
    </source>
</evidence>
<dbReference type="VEuPathDB" id="CryptoDB:Vbra_22007"/>
<reference evidence="2 3" key="1">
    <citation type="submission" date="2014-11" db="EMBL/GenBank/DDBJ databases">
        <authorList>
            <person name="Zhu J."/>
            <person name="Qi W."/>
            <person name="Song R."/>
        </authorList>
    </citation>
    <scope>NUCLEOTIDE SEQUENCE [LARGE SCALE GENOMIC DNA]</scope>
</reference>
<accession>A0A0G4G6B2</accession>
<dbReference type="Proteomes" id="UP000041254">
    <property type="component" value="Unassembled WGS sequence"/>
</dbReference>
<proteinExistence type="predicted"/>
<feature type="region of interest" description="Disordered" evidence="1">
    <location>
        <begin position="27"/>
        <end position="66"/>
    </location>
</feature>
<dbReference type="AlphaFoldDB" id="A0A0G4G6B2"/>
<dbReference type="EMBL" id="CDMY01000578">
    <property type="protein sequence ID" value="CEM24066.1"/>
    <property type="molecule type" value="Genomic_DNA"/>
</dbReference>